<evidence type="ECO:0000313" key="1">
    <source>
        <dbReference type="EMBL" id="APS42801.1"/>
    </source>
</evidence>
<dbReference type="KEGG" id="wjo:FOL01_1942"/>
<proteinExistence type="predicted"/>
<dbReference type="Proteomes" id="UP000185473">
    <property type="component" value="Chromosome"/>
</dbReference>
<dbReference type="OrthoDB" id="9797506at2"/>
<accession>A0A1L6RE38</accession>
<dbReference type="InterPro" id="IPR036610">
    <property type="entry name" value="PEBP-like_sf"/>
</dbReference>
<dbReference type="Pfam" id="PF01161">
    <property type="entry name" value="PBP"/>
    <property type="match status" value="1"/>
</dbReference>
<name>A0A1L6RE38_9LACO</name>
<protein>
    <submittedName>
        <fullName evidence="1">Phospholipid-binding protein</fullName>
    </submittedName>
</protein>
<dbReference type="CDD" id="cd00865">
    <property type="entry name" value="PEBP_bact_arch"/>
    <property type="match status" value="1"/>
</dbReference>
<dbReference type="NCBIfam" id="TIGR00481">
    <property type="entry name" value="YbhB/YbcL family Raf kinase inhibitor-like protein"/>
    <property type="match status" value="1"/>
</dbReference>
<evidence type="ECO:0000313" key="2">
    <source>
        <dbReference type="Proteomes" id="UP000185473"/>
    </source>
</evidence>
<dbReference type="AlphaFoldDB" id="A0A1L6RE38"/>
<dbReference type="STRING" id="1631871.FOL01_1942"/>
<dbReference type="InterPro" id="IPR005247">
    <property type="entry name" value="YbhB_YbcL/LppC-like"/>
</dbReference>
<reference evidence="1 2" key="1">
    <citation type="submission" date="2016-02" db="EMBL/GenBank/DDBJ databases">
        <title>Complete Genome Sequence of Weissella jogaejeotgali FOL01.</title>
        <authorList>
            <person name="Lee J.-H."/>
            <person name="Ku H.-J."/>
        </authorList>
    </citation>
    <scope>NUCLEOTIDE SEQUENCE [LARGE SCALE GENOMIC DNA]</scope>
    <source>
        <strain evidence="1 2">FOL01</strain>
    </source>
</reference>
<keyword evidence="2" id="KW-1185">Reference proteome</keyword>
<sequence length="167" mass="18691">MKIDVTLDNNNFIPDKYAKFAPEQYRRNDTPIINFPIKVDEAPEGTKSLAVVFIDYDSVPVAGFVWIHWLAANLPVADIPEDIANANVPYVPGTNSQYAEYRLDNPELTQSYTGPMPPDKTHDYTLKVFALDTELDLAAGYFLNDFRRAAKGHILDTASVDLPARSN</sequence>
<organism evidence="1 2">
    <name type="scientific">Weissella jogaejeotgali</name>
    <dbReference type="NCBI Taxonomy" id="1631871"/>
    <lineage>
        <taxon>Bacteria</taxon>
        <taxon>Bacillati</taxon>
        <taxon>Bacillota</taxon>
        <taxon>Bacilli</taxon>
        <taxon>Lactobacillales</taxon>
        <taxon>Lactobacillaceae</taxon>
        <taxon>Weissella</taxon>
    </lineage>
</organism>
<dbReference type="InterPro" id="IPR008914">
    <property type="entry name" value="PEBP"/>
</dbReference>
<dbReference type="SUPFAM" id="SSF49777">
    <property type="entry name" value="PEBP-like"/>
    <property type="match status" value="1"/>
</dbReference>
<gene>
    <name evidence="1" type="ORF">FOL01_1942</name>
</gene>
<dbReference type="RefSeq" id="WP_075270520.1">
    <property type="nucleotide sequence ID" value="NZ_CP014332.1"/>
</dbReference>
<dbReference type="Gene3D" id="3.90.280.10">
    <property type="entry name" value="PEBP-like"/>
    <property type="match status" value="1"/>
</dbReference>
<dbReference type="EMBL" id="CP014332">
    <property type="protein sequence ID" value="APS42801.1"/>
    <property type="molecule type" value="Genomic_DNA"/>
</dbReference>